<organism evidence="3 4">
    <name type="scientific">Nepenthes gracilis</name>
    <name type="common">Slender pitcher plant</name>
    <dbReference type="NCBI Taxonomy" id="150966"/>
    <lineage>
        <taxon>Eukaryota</taxon>
        <taxon>Viridiplantae</taxon>
        <taxon>Streptophyta</taxon>
        <taxon>Embryophyta</taxon>
        <taxon>Tracheophyta</taxon>
        <taxon>Spermatophyta</taxon>
        <taxon>Magnoliopsida</taxon>
        <taxon>eudicotyledons</taxon>
        <taxon>Gunneridae</taxon>
        <taxon>Pentapetalae</taxon>
        <taxon>Caryophyllales</taxon>
        <taxon>Nepenthaceae</taxon>
        <taxon>Nepenthes</taxon>
    </lineage>
</organism>
<evidence type="ECO:0000313" key="4">
    <source>
        <dbReference type="Proteomes" id="UP001279734"/>
    </source>
</evidence>
<proteinExistence type="predicted"/>
<comment type="caution">
    <text evidence="3">The sequence shown here is derived from an EMBL/GenBank/DDBJ whole genome shotgun (WGS) entry which is preliminary data.</text>
</comment>
<protein>
    <submittedName>
        <fullName evidence="3">Uncharacterized protein</fullName>
    </submittedName>
</protein>
<feature type="transmembrane region" description="Helical" evidence="2">
    <location>
        <begin position="60"/>
        <end position="80"/>
    </location>
</feature>
<keyword evidence="2" id="KW-0812">Transmembrane</keyword>
<dbReference type="Proteomes" id="UP001279734">
    <property type="component" value="Unassembled WGS sequence"/>
</dbReference>
<feature type="region of interest" description="Disordered" evidence="1">
    <location>
        <begin position="1"/>
        <end position="22"/>
    </location>
</feature>
<feature type="region of interest" description="Disordered" evidence="1">
    <location>
        <begin position="27"/>
        <end position="46"/>
    </location>
</feature>
<keyword evidence="4" id="KW-1185">Reference proteome</keyword>
<evidence type="ECO:0000313" key="3">
    <source>
        <dbReference type="EMBL" id="GMH07116.1"/>
    </source>
</evidence>
<name>A0AAD3SAJ5_NEPGR</name>
<keyword evidence="2" id="KW-0472">Membrane</keyword>
<sequence length="81" mass="8503">MRDSVGRNLSGGKFTARRNFPAKKPVVAGKSDRRWGPGGFEQTGPTVIGDGDLSGGVSGFVVIGLSQPALVSVCLFLLLWL</sequence>
<keyword evidence="2" id="KW-1133">Transmembrane helix</keyword>
<accession>A0AAD3SAJ5</accession>
<dbReference type="EMBL" id="BSYO01000007">
    <property type="protein sequence ID" value="GMH07116.1"/>
    <property type="molecule type" value="Genomic_DNA"/>
</dbReference>
<evidence type="ECO:0000256" key="2">
    <source>
        <dbReference type="SAM" id="Phobius"/>
    </source>
</evidence>
<evidence type="ECO:0000256" key="1">
    <source>
        <dbReference type="SAM" id="MobiDB-lite"/>
    </source>
</evidence>
<reference evidence="3" key="1">
    <citation type="submission" date="2023-05" db="EMBL/GenBank/DDBJ databases">
        <title>Nepenthes gracilis genome sequencing.</title>
        <authorList>
            <person name="Fukushima K."/>
        </authorList>
    </citation>
    <scope>NUCLEOTIDE SEQUENCE</scope>
    <source>
        <strain evidence="3">SING2019-196</strain>
    </source>
</reference>
<dbReference type="AlphaFoldDB" id="A0AAD3SAJ5"/>
<gene>
    <name evidence="3" type="ORF">Nepgr_008956</name>
</gene>